<name>A0A2H3DXR4_ARMGA</name>
<feature type="region of interest" description="Disordered" evidence="1">
    <location>
        <begin position="198"/>
        <end position="251"/>
    </location>
</feature>
<dbReference type="SMART" id="SM00726">
    <property type="entry name" value="UIM"/>
    <property type="match status" value="2"/>
</dbReference>
<feature type="compositionally biased region" description="Basic and acidic residues" evidence="1">
    <location>
        <begin position="105"/>
        <end position="126"/>
    </location>
</feature>
<gene>
    <name evidence="2" type="ORF">ARMGADRAFT_1077734</name>
</gene>
<proteinExistence type="predicted"/>
<dbReference type="EMBL" id="KZ293651">
    <property type="protein sequence ID" value="PBK96232.1"/>
    <property type="molecule type" value="Genomic_DNA"/>
</dbReference>
<evidence type="ECO:0000256" key="1">
    <source>
        <dbReference type="SAM" id="MobiDB-lite"/>
    </source>
</evidence>
<protein>
    <submittedName>
        <fullName evidence="2">Uncharacterized protein</fullName>
    </submittedName>
</protein>
<dbReference type="Proteomes" id="UP000217790">
    <property type="component" value="Unassembled WGS sequence"/>
</dbReference>
<feature type="compositionally biased region" description="Acidic residues" evidence="1">
    <location>
        <begin position="35"/>
        <end position="54"/>
    </location>
</feature>
<organism evidence="2 3">
    <name type="scientific">Armillaria gallica</name>
    <name type="common">Bulbous honey fungus</name>
    <name type="synonym">Armillaria bulbosa</name>
    <dbReference type="NCBI Taxonomy" id="47427"/>
    <lineage>
        <taxon>Eukaryota</taxon>
        <taxon>Fungi</taxon>
        <taxon>Dikarya</taxon>
        <taxon>Basidiomycota</taxon>
        <taxon>Agaricomycotina</taxon>
        <taxon>Agaricomycetes</taxon>
        <taxon>Agaricomycetidae</taxon>
        <taxon>Agaricales</taxon>
        <taxon>Marasmiineae</taxon>
        <taxon>Physalacriaceae</taxon>
        <taxon>Armillaria</taxon>
    </lineage>
</organism>
<reference evidence="3" key="1">
    <citation type="journal article" date="2017" name="Nat. Ecol. Evol.">
        <title>Genome expansion and lineage-specific genetic innovations in the forest pathogenic fungi Armillaria.</title>
        <authorList>
            <person name="Sipos G."/>
            <person name="Prasanna A.N."/>
            <person name="Walter M.C."/>
            <person name="O'Connor E."/>
            <person name="Balint B."/>
            <person name="Krizsan K."/>
            <person name="Kiss B."/>
            <person name="Hess J."/>
            <person name="Varga T."/>
            <person name="Slot J."/>
            <person name="Riley R."/>
            <person name="Boka B."/>
            <person name="Rigling D."/>
            <person name="Barry K."/>
            <person name="Lee J."/>
            <person name="Mihaltcheva S."/>
            <person name="LaButti K."/>
            <person name="Lipzen A."/>
            <person name="Waldron R."/>
            <person name="Moloney N.M."/>
            <person name="Sperisen C."/>
            <person name="Kredics L."/>
            <person name="Vagvoelgyi C."/>
            <person name="Patrignani A."/>
            <person name="Fitzpatrick D."/>
            <person name="Nagy I."/>
            <person name="Doyle S."/>
            <person name="Anderson J.B."/>
            <person name="Grigoriev I.V."/>
            <person name="Gueldener U."/>
            <person name="Muensterkoetter M."/>
            <person name="Nagy L.G."/>
        </authorList>
    </citation>
    <scope>NUCLEOTIDE SEQUENCE [LARGE SCALE GENOMIC DNA]</scope>
    <source>
        <strain evidence="3">Ar21-2</strain>
    </source>
</reference>
<evidence type="ECO:0000313" key="3">
    <source>
        <dbReference type="Proteomes" id="UP000217790"/>
    </source>
</evidence>
<accession>A0A2H3DXR4</accession>
<dbReference type="InParanoid" id="A0A2H3DXR4"/>
<feature type="compositionally biased region" description="Basic and acidic residues" evidence="1">
    <location>
        <begin position="65"/>
        <end position="83"/>
    </location>
</feature>
<feature type="region of interest" description="Disordered" evidence="1">
    <location>
        <begin position="103"/>
        <end position="156"/>
    </location>
</feature>
<sequence length="718" mass="79623">MAEAAPFYSSGRFDEADHEGGYFSHGDTTSVPGTDDTESSLTSDEDEEDEDEDVGLQAALAASKSEMEDALREELELQRAIEESKDEDQDVRFHLDTELAIEISLHQERTLEEMRKVQEEHLHAESSSDTSLDRSSSPSSVSTVSADGTELRARHHPFLSPPASIIFSADEIPPSGFNSLASIDSDSGSTVAEANISAYPLLPGSPPASSMDLQRPDENDDASYGHEDGHSPTTRRQSLSPPPTPLPSGVRPDVFHHEDAIPFPEVLARAKPQSERDVLPGGMQTIPVQIVGGTEPVSIPVRVEDERVRASYPQHKVILRSPSPSSPVASEIGDVPFPEVEPSTERVPPTYKRSHERAFSTRSAHMTYVSSSTTSSIQGEQLVGGSDDTGPSLFTRLAVPPAVVPPKSPSLEMPSRNFVASNLLADIEPRMSLQLFRTTMRPLFSDQCLCISCGAIFVHDLQRKTQSSMLHRSLTCYCEACGVEFCHGCRMPQNQCEKPDTCRPRVATAIFRIMSLIDIELLRVGGPEHVNEFLVTKRQLIANALSAMVAYLNNSTHMQHHYLPHLINLSLLPVIFEYLLARPPKLWIETRATEELYNKMLAFLMISLDVGRGEILLQERGRIVEHRGVYEMMQDTGGITWDNAVPARSLADIIEDIYEGDFMKEAEDYISRCRHLFDHLSDHVNHVRHLFEGVDRLRMTDDSGKAVSSRRLNIDVVL</sequence>
<keyword evidence="3" id="KW-1185">Reference proteome</keyword>
<feature type="region of interest" description="Disordered" evidence="1">
    <location>
        <begin position="318"/>
        <end position="359"/>
    </location>
</feature>
<evidence type="ECO:0000313" key="2">
    <source>
        <dbReference type="EMBL" id="PBK96232.1"/>
    </source>
</evidence>
<dbReference type="PROSITE" id="PS50330">
    <property type="entry name" value="UIM"/>
    <property type="match status" value="1"/>
</dbReference>
<dbReference type="OMA" id="TAIFRIM"/>
<dbReference type="AlphaFoldDB" id="A0A2H3DXR4"/>
<dbReference type="OrthoDB" id="2964715at2759"/>
<dbReference type="InterPro" id="IPR003903">
    <property type="entry name" value="UIM_dom"/>
</dbReference>
<feature type="region of interest" description="Disordered" evidence="1">
    <location>
        <begin position="1"/>
        <end position="90"/>
    </location>
</feature>
<feature type="compositionally biased region" description="Low complexity" evidence="1">
    <location>
        <begin position="127"/>
        <end position="145"/>
    </location>
</feature>